<keyword evidence="1" id="KW-0812">Transmembrane</keyword>
<feature type="transmembrane region" description="Helical" evidence="1">
    <location>
        <begin position="96"/>
        <end position="117"/>
    </location>
</feature>
<evidence type="ECO:0000313" key="2">
    <source>
        <dbReference type="EMBL" id="KUP91301.1"/>
    </source>
</evidence>
<feature type="transmembrane region" description="Helical" evidence="1">
    <location>
        <begin position="155"/>
        <end position="181"/>
    </location>
</feature>
<dbReference type="RefSeq" id="WP_131811228.1">
    <property type="nucleotide sequence ID" value="NZ_LPUY01000100.1"/>
</dbReference>
<reference evidence="2 3" key="1">
    <citation type="submission" date="2015-12" db="EMBL/GenBank/DDBJ databases">
        <title>Genome sequence of the marine Rhodobacteraceae strain O3.65, Candidatus Tritonibacter horizontis.</title>
        <authorList>
            <person name="Poehlein A."/>
            <person name="Giebel H.A."/>
            <person name="Voget S."/>
            <person name="Brinkhoff T."/>
        </authorList>
    </citation>
    <scope>NUCLEOTIDE SEQUENCE [LARGE SCALE GENOMIC DNA]</scope>
    <source>
        <strain evidence="2 3">O3.65</strain>
    </source>
</reference>
<feature type="transmembrane region" description="Helical" evidence="1">
    <location>
        <begin position="187"/>
        <end position="205"/>
    </location>
</feature>
<protein>
    <submittedName>
        <fullName evidence="2">Uncharacterized protein</fullName>
    </submittedName>
</protein>
<comment type="caution">
    <text evidence="2">The sequence shown here is derived from an EMBL/GenBank/DDBJ whole genome shotgun (WGS) entry which is preliminary data.</text>
</comment>
<organism evidence="2 3">
    <name type="scientific">Tritonibacter horizontis</name>
    <dbReference type="NCBI Taxonomy" id="1768241"/>
    <lineage>
        <taxon>Bacteria</taxon>
        <taxon>Pseudomonadati</taxon>
        <taxon>Pseudomonadota</taxon>
        <taxon>Alphaproteobacteria</taxon>
        <taxon>Rhodobacterales</taxon>
        <taxon>Paracoccaceae</taxon>
        <taxon>Tritonibacter</taxon>
    </lineage>
</organism>
<evidence type="ECO:0000256" key="1">
    <source>
        <dbReference type="SAM" id="Phobius"/>
    </source>
</evidence>
<gene>
    <name evidence="2" type="ORF">TRIHO_38750</name>
</gene>
<dbReference type="OrthoDB" id="7839278at2"/>
<dbReference type="EMBL" id="LPUY01000100">
    <property type="protein sequence ID" value="KUP91301.1"/>
    <property type="molecule type" value="Genomic_DNA"/>
</dbReference>
<name>A0A132BSF9_9RHOB</name>
<keyword evidence="1" id="KW-0472">Membrane</keyword>
<keyword evidence="3" id="KW-1185">Reference proteome</keyword>
<proteinExistence type="predicted"/>
<dbReference type="Proteomes" id="UP000068382">
    <property type="component" value="Unassembled WGS sequence"/>
</dbReference>
<dbReference type="AlphaFoldDB" id="A0A132BSF9"/>
<keyword evidence="1" id="KW-1133">Transmembrane helix</keyword>
<feature type="transmembrane region" description="Helical" evidence="1">
    <location>
        <begin position="20"/>
        <end position="39"/>
    </location>
</feature>
<sequence length="221" mass="24028">MAVLRTLHHTIAQDWQRMLLSGLLFAVLFQVLMLLALMIRFQALPNYVVAYDWIGNVIHIVKSTPSWRDIPPIINQEWLLEVGKINYEYGTGISEWSLNVVPVRMMVLFVLGLLVALCTSLQRRDTCTAGPATTLRAATGIGTILVAMTNATMSWVVCCAAPSWVVGLAMLGLGVATSLALETMGPALNIAGFGLLSCTVVFLAWRKTRAAKSQMGAPSHA</sequence>
<accession>A0A132BSF9</accession>
<evidence type="ECO:0000313" key="3">
    <source>
        <dbReference type="Proteomes" id="UP000068382"/>
    </source>
</evidence>